<proteinExistence type="inferred from homology"/>
<dbReference type="EMBL" id="ADTU01027377">
    <property type="status" value="NOT_ANNOTATED_CDS"/>
    <property type="molecule type" value="Genomic_DNA"/>
</dbReference>
<keyword evidence="4" id="KW-1015">Disulfide bond</keyword>
<accession>A0A158NVQ4</accession>
<dbReference type="SUPFAM" id="SSF53474">
    <property type="entry name" value="alpha/beta-Hydrolases"/>
    <property type="match status" value="1"/>
</dbReference>
<gene>
    <name evidence="8" type="primary">105624872</name>
</gene>
<dbReference type="Proteomes" id="UP000005205">
    <property type="component" value="Unassembled WGS sequence"/>
</dbReference>
<evidence type="ECO:0000256" key="6">
    <source>
        <dbReference type="RuleBase" id="RU361235"/>
    </source>
</evidence>
<reference evidence="9" key="1">
    <citation type="journal article" date="2011" name="PLoS Genet.">
        <title>The genome sequence of the leaf-cutter ant Atta cephalotes reveals insights into its obligate symbiotic lifestyle.</title>
        <authorList>
            <person name="Suen G."/>
            <person name="Teiling C."/>
            <person name="Li L."/>
            <person name="Holt C."/>
            <person name="Abouheif E."/>
            <person name="Bornberg-Bauer E."/>
            <person name="Bouffard P."/>
            <person name="Caldera E.J."/>
            <person name="Cash E."/>
            <person name="Cavanaugh A."/>
            <person name="Denas O."/>
            <person name="Elhaik E."/>
            <person name="Fave M.J."/>
            <person name="Gadau J."/>
            <person name="Gibson J.D."/>
            <person name="Graur D."/>
            <person name="Grubbs K.J."/>
            <person name="Hagen D.E."/>
            <person name="Harkins T.T."/>
            <person name="Helmkampf M."/>
            <person name="Hu H."/>
            <person name="Johnson B.R."/>
            <person name="Kim J."/>
            <person name="Marsh S.E."/>
            <person name="Moeller J.A."/>
            <person name="Munoz-Torres M.C."/>
            <person name="Murphy M.C."/>
            <person name="Naughton M.C."/>
            <person name="Nigam S."/>
            <person name="Overson R."/>
            <person name="Rajakumar R."/>
            <person name="Reese J.T."/>
            <person name="Scott J.J."/>
            <person name="Smith C.R."/>
            <person name="Tao S."/>
            <person name="Tsutsui N.D."/>
            <person name="Viljakainen L."/>
            <person name="Wissler L."/>
            <person name="Yandell M.D."/>
            <person name="Zimmer F."/>
            <person name="Taylor J."/>
            <person name="Slater S.C."/>
            <person name="Clifton S.W."/>
            <person name="Warren W.C."/>
            <person name="Elsik C.G."/>
            <person name="Smith C.D."/>
            <person name="Weinstock G.M."/>
            <person name="Gerardo N.M."/>
            <person name="Currie C.R."/>
        </authorList>
    </citation>
    <scope>NUCLEOTIDE SEQUENCE [LARGE SCALE GENOMIC DNA]</scope>
</reference>
<dbReference type="PROSITE" id="PS00122">
    <property type="entry name" value="CARBOXYLESTERASE_B_1"/>
    <property type="match status" value="1"/>
</dbReference>
<organism evidence="8 9">
    <name type="scientific">Atta cephalotes</name>
    <name type="common">Leafcutter ant</name>
    <dbReference type="NCBI Taxonomy" id="12957"/>
    <lineage>
        <taxon>Eukaryota</taxon>
        <taxon>Metazoa</taxon>
        <taxon>Ecdysozoa</taxon>
        <taxon>Arthropoda</taxon>
        <taxon>Hexapoda</taxon>
        <taxon>Insecta</taxon>
        <taxon>Pterygota</taxon>
        <taxon>Neoptera</taxon>
        <taxon>Endopterygota</taxon>
        <taxon>Hymenoptera</taxon>
        <taxon>Apocrita</taxon>
        <taxon>Aculeata</taxon>
        <taxon>Formicoidea</taxon>
        <taxon>Formicidae</taxon>
        <taxon>Myrmicinae</taxon>
        <taxon>Atta</taxon>
    </lineage>
</organism>
<keyword evidence="2" id="KW-0719">Serine esterase</keyword>
<evidence type="ECO:0000313" key="8">
    <source>
        <dbReference type="EnsemblMetazoa" id="XP_012061612.1"/>
    </source>
</evidence>
<dbReference type="EnsemblMetazoa" id="XM_012206222.1">
    <property type="protein sequence ID" value="XP_012061612.1"/>
    <property type="gene ID" value="LOC105624872"/>
</dbReference>
<dbReference type="PROSITE" id="PS00941">
    <property type="entry name" value="CARBOXYLESTERASE_B_2"/>
    <property type="match status" value="1"/>
</dbReference>
<dbReference type="OrthoDB" id="19653at2759"/>
<sequence>MDRPIVTVKQGKLQGIFEENVLGSRYLSFKGIPFAAPPIHELRFKDPEPPAHWEGIRDASKNAGDVCAQLNEATGEVIGSEDCLYLNIYIPDDIYQKTENPVMIWIHGGGYLWGSGNDTNVRPDYLLAKGVILVAISYRLGAFGFLNLDHEVASGNQGLKDQVAALKWIKENIEVFGGNPNNITIFGVSAGSTSTHFLTLSPLSKGLFHKAILQSGIVTCDWAMIRNQPEANSFKLASKLGNDSKDPKTVVEFLKTKSFAEITQAQYTVLTPEKARTLFVPFGPTIDNKAKTPFLPCPISQLLDDGNKIPIMIGTTSDEYIFFLRDTSEETLKTMYTDLPLYIQNFTNSQNALKIMQLTKRIKEKYFNNKSEFTVESIPSIIRFLSDLHFNIPIEDFVDMRRKRKQAPTYFYKFSYIGDQMTITKLLGNKLTGTSHIDDISYLFYQPSCKINDPAPPAVYTRDRKILEILTTMWTNFAKKGNYHKHPTPVLDQYVTTSWVPATMNFFNYLDISDDLQLLTITNHDNSLAKEVEL</sequence>
<keyword evidence="3 6" id="KW-0378">Hydrolase</keyword>
<evidence type="ECO:0000256" key="4">
    <source>
        <dbReference type="ARBA" id="ARBA00023157"/>
    </source>
</evidence>
<dbReference type="ESTHER" id="attce-a0a158nvq4">
    <property type="family name" value="Carb_B_Arthropoda"/>
</dbReference>
<evidence type="ECO:0000256" key="2">
    <source>
        <dbReference type="ARBA" id="ARBA00022487"/>
    </source>
</evidence>
<protein>
    <recommendedName>
        <fullName evidence="6">Carboxylic ester hydrolase</fullName>
        <ecNumber evidence="6">3.1.1.-</ecNumber>
    </recommendedName>
</protein>
<dbReference type="EC" id="3.1.1.-" evidence="6"/>
<name>A0A158NVQ4_ATTCE</name>
<dbReference type="PANTHER" id="PTHR11559">
    <property type="entry name" value="CARBOXYLESTERASE"/>
    <property type="match status" value="1"/>
</dbReference>
<reference evidence="8" key="2">
    <citation type="submission" date="2016-04" db="UniProtKB">
        <authorList>
            <consortium name="EnsemblMetazoa"/>
        </authorList>
    </citation>
    <scope>IDENTIFICATION</scope>
</reference>
<dbReference type="Pfam" id="PF00135">
    <property type="entry name" value="COesterase"/>
    <property type="match status" value="1"/>
</dbReference>
<dbReference type="InterPro" id="IPR019819">
    <property type="entry name" value="Carboxylesterase_B_CS"/>
</dbReference>
<dbReference type="InterPro" id="IPR002018">
    <property type="entry name" value="CarbesteraseB"/>
</dbReference>
<dbReference type="Gene3D" id="3.40.50.1820">
    <property type="entry name" value="alpha/beta hydrolase"/>
    <property type="match status" value="1"/>
</dbReference>
<dbReference type="InterPro" id="IPR050309">
    <property type="entry name" value="Type-B_Carboxylest/Lipase"/>
</dbReference>
<evidence type="ECO:0000256" key="1">
    <source>
        <dbReference type="ARBA" id="ARBA00005964"/>
    </source>
</evidence>
<dbReference type="InParanoid" id="A0A158NVQ4"/>
<dbReference type="AlphaFoldDB" id="A0A158NVQ4"/>
<dbReference type="EMBL" id="ADTU01027378">
    <property type="status" value="NOT_ANNOTATED_CDS"/>
    <property type="molecule type" value="Genomic_DNA"/>
</dbReference>
<evidence type="ECO:0000313" key="9">
    <source>
        <dbReference type="Proteomes" id="UP000005205"/>
    </source>
</evidence>
<dbReference type="eggNOG" id="KOG1516">
    <property type="taxonomic scope" value="Eukaryota"/>
</dbReference>
<dbReference type="InterPro" id="IPR029058">
    <property type="entry name" value="AB_hydrolase_fold"/>
</dbReference>
<evidence type="ECO:0000256" key="3">
    <source>
        <dbReference type="ARBA" id="ARBA00022801"/>
    </source>
</evidence>
<keyword evidence="5" id="KW-0325">Glycoprotein</keyword>
<evidence type="ECO:0000259" key="7">
    <source>
        <dbReference type="Pfam" id="PF00135"/>
    </source>
</evidence>
<dbReference type="KEGG" id="acep:105624872"/>
<comment type="similarity">
    <text evidence="1 6">Belongs to the type-B carboxylesterase/lipase family.</text>
</comment>
<keyword evidence="9" id="KW-1185">Reference proteome</keyword>
<feature type="domain" description="Carboxylesterase type B" evidence="7">
    <location>
        <begin position="3"/>
        <end position="517"/>
    </location>
</feature>
<dbReference type="STRING" id="12957.A0A158NVQ4"/>
<dbReference type="GO" id="GO:0052689">
    <property type="term" value="F:carboxylic ester hydrolase activity"/>
    <property type="evidence" value="ECO:0007669"/>
    <property type="project" value="UniProtKB-KW"/>
</dbReference>
<evidence type="ECO:0000256" key="5">
    <source>
        <dbReference type="ARBA" id="ARBA00023180"/>
    </source>
</evidence>
<dbReference type="InterPro" id="IPR019826">
    <property type="entry name" value="Carboxylesterase_B_AS"/>
</dbReference>